<dbReference type="KEGG" id="cge:100765409"/>
<dbReference type="OrthoDB" id="9629060at2759"/>
<dbReference type="Pfam" id="PF15483">
    <property type="entry name" value="DUF4641"/>
    <property type="match status" value="1"/>
</dbReference>
<dbReference type="eggNOG" id="KOG3544">
    <property type="taxonomic scope" value="Eukaryota"/>
</dbReference>
<keyword evidence="1" id="KW-0175">Coiled coil</keyword>
<feature type="region of interest" description="Disordered" evidence="2">
    <location>
        <begin position="1"/>
        <end position="47"/>
    </location>
</feature>
<name>G3IPA7_CRIGR</name>
<organism evidence="3 4">
    <name type="scientific">Cricetulus griseus</name>
    <name type="common">Chinese hamster</name>
    <name type="synonym">Cricetulus barabensis griseus</name>
    <dbReference type="NCBI Taxonomy" id="10029"/>
    <lineage>
        <taxon>Eukaryota</taxon>
        <taxon>Metazoa</taxon>
        <taxon>Chordata</taxon>
        <taxon>Craniata</taxon>
        <taxon>Vertebrata</taxon>
        <taxon>Euteleostomi</taxon>
        <taxon>Mammalia</taxon>
        <taxon>Eutheria</taxon>
        <taxon>Euarchontoglires</taxon>
        <taxon>Glires</taxon>
        <taxon>Rodentia</taxon>
        <taxon>Myomorpha</taxon>
        <taxon>Muroidea</taxon>
        <taxon>Cricetidae</taxon>
        <taxon>Cricetinae</taxon>
        <taxon>Cricetulus</taxon>
    </lineage>
</organism>
<evidence type="ECO:0000313" key="4">
    <source>
        <dbReference type="Proteomes" id="UP000001075"/>
    </source>
</evidence>
<gene>
    <name evidence="6" type="primary">LOC100765409</name>
    <name evidence="3" type="ORF">I79_025813</name>
</gene>
<feature type="coiled-coil region" evidence="1">
    <location>
        <begin position="496"/>
        <end position="523"/>
    </location>
</feature>
<dbReference type="GeneID" id="100765409"/>
<dbReference type="GlyGen" id="G3IPA7">
    <property type="glycosylation" value="1 site"/>
</dbReference>
<keyword evidence="5" id="KW-1185">Reference proteome</keyword>
<evidence type="ECO:0000313" key="5">
    <source>
        <dbReference type="Proteomes" id="UP001108280"/>
    </source>
</evidence>
<evidence type="ECO:0000256" key="2">
    <source>
        <dbReference type="SAM" id="MobiDB-lite"/>
    </source>
</evidence>
<dbReference type="PANTHER" id="PTHR31866">
    <property type="entry name" value="GENE 4779-RELATED"/>
    <property type="match status" value="1"/>
</dbReference>
<reference evidence="5" key="4">
    <citation type="journal article" date="2020" name="Biotechnol. Bioeng.">
        <title>Chromosome-scale scaffolds for the Chinese hamster reference genome assembly to facilitate the study of the CHO epigenome.</title>
        <authorList>
            <person name="Hilliard W."/>
            <person name="MacDonald M."/>
            <person name="Lee K.H."/>
        </authorList>
    </citation>
    <scope>NUCLEOTIDE SEQUENCE [LARGE SCALE GENOMIC DNA]</scope>
    <source>
        <strain evidence="5">17A/GY</strain>
    </source>
</reference>
<feature type="region of interest" description="Disordered" evidence="2">
    <location>
        <begin position="111"/>
        <end position="206"/>
    </location>
</feature>
<accession>G3IPA7</accession>
<reference evidence="5" key="3">
    <citation type="journal article" date="2018" name="Biotechnol. Bioeng.">
        <title>A reference genome of the Chinese hamster based on a hybrid assembly strategy.</title>
        <authorList>
            <person name="Rupp O."/>
            <person name="MacDonald M.L."/>
            <person name="Li S."/>
            <person name="Dhiman H."/>
            <person name="Polson S."/>
            <person name="Griep S."/>
            <person name="Heffner K."/>
            <person name="Hernandez I."/>
            <person name="Brinkrolf K."/>
            <person name="Jadhav V."/>
            <person name="Samoudi M."/>
            <person name="Hao H."/>
            <person name="Kingham B."/>
            <person name="Goesmann A."/>
            <person name="Betenbaugh M.J."/>
            <person name="Lewis N.E."/>
            <person name="Borth N."/>
            <person name="Lee K.H."/>
        </authorList>
    </citation>
    <scope>NUCLEOTIDE SEQUENCE [LARGE SCALE GENOMIC DNA]</scope>
    <source>
        <strain evidence="5">17A/GY</strain>
    </source>
</reference>
<reference evidence="3" key="2">
    <citation type="submission" date="2011-08" db="EMBL/GenBank/DDBJ databases">
        <title>The genomic sequence of the Chinese hamster ovary CHO-K1 cell line.</title>
        <authorList>
            <person name="Xu X."/>
            <person name="Nagarajan H."/>
            <person name="Lewis N.E."/>
            <person name="Pan S."/>
            <person name="Cai Z."/>
            <person name="Liu X."/>
            <person name="Chen W."/>
            <person name="Xie M."/>
            <person name="Wang W."/>
            <person name="Hammond S."/>
            <person name="Andersen M.R."/>
            <person name="Neff N."/>
            <person name="Passarelli B."/>
            <person name="Koh W."/>
            <person name="Fan C.H."/>
            <person name="Wang J."/>
            <person name="Gui Y."/>
            <person name="Lee K.H."/>
            <person name="Betenbaugh M.J."/>
            <person name="Quake S.R."/>
            <person name="Famili I."/>
            <person name="Palsson B.O."/>
            <person name="Wang J."/>
        </authorList>
    </citation>
    <scope>NUCLEOTIDE SEQUENCE</scope>
</reference>
<evidence type="ECO:0000313" key="3">
    <source>
        <dbReference type="EMBL" id="EGV91497.1"/>
    </source>
</evidence>
<protein>
    <submittedName>
        <fullName evidence="6">Uncharacterized protein CXorf49 homolog</fullName>
    </submittedName>
    <submittedName>
        <fullName evidence="3">Uncharacterized protein ENSP00000382514-like</fullName>
    </submittedName>
</protein>
<proteinExistence type="predicted"/>
<dbReference type="Proteomes" id="UP001108280">
    <property type="component" value="Chromosome 10"/>
</dbReference>
<evidence type="ECO:0000256" key="1">
    <source>
        <dbReference type="SAM" id="Coils"/>
    </source>
</evidence>
<evidence type="ECO:0000313" key="6">
    <source>
        <dbReference type="RefSeq" id="XP_027287501.1"/>
    </source>
</evidence>
<reference evidence="6" key="5">
    <citation type="submission" date="2025-04" db="UniProtKB">
        <authorList>
            <consortium name="RefSeq"/>
        </authorList>
    </citation>
    <scope>IDENTIFICATION</scope>
    <source>
        <strain evidence="6">17A/GY</strain>
        <tissue evidence="6">Liver</tissue>
    </source>
</reference>
<feature type="region of interest" description="Disordered" evidence="2">
    <location>
        <begin position="292"/>
        <end position="332"/>
    </location>
</feature>
<dbReference type="AlphaFoldDB" id="G3IPA7"/>
<feature type="compositionally biased region" description="Polar residues" evidence="2">
    <location>
        <begin position="429"/>
        <end position="460"/>
    </location>
</feature>
<feature type="region of interest" description="Disordered" evidence="2">
    <location>
        <begin position="352"/>
        <end position="493"/>
    </location>
</feature>
<dbReference type="STRING" id="10029.G3IPA7"/>
<dbReference type="PANTHER" id="PTHR31866:SF4">
    <property type="match status" value="1"/>
</dbReference>
<dbReference type="PaxDb" id="10029-XP_007622728.1"/>
<dbReference type="RefSeq" id="XP_003516010.1">
    <property type="nucleotide sequence ID" value="XM_003515962.3"/>
</dbReference>
<feature type="compositionally biased region" description="Basic and acidic residues" evidence="2">
    <location>
        <begin position="397"/>
        <end position="413"/>
    </location>
</feature>
<dbReference type="InterPro" id="IPR027822">
    <property type="entry name" value="DUF4641"/>
</dbReference>
<dbReference type="InParanoid" id="G3IPA7"/>
<dbReference type="Proteomes" id="UP000001075">
    <property type="component" value="Unassembled WGS sequence"/>
</dbReference>
<dbReference type="RefSeq" id="XP_027287501.1">
    <property type="nucleotide sequence ID" value="XM_027431700.2"/>
</dbReference>
<dbReference type="EMBL" id="JH009801">
    <property type="protein sequence ID" value="EGV91497.1"/>
    <property type="molecule type" value="Genomic_DNA"/>
</dbReference>
<reference evidence="4" key="1">
    <citation type="journal article" date="2011" name="Nat. Biotechnol.">
        <title>The genomic sequence of the Chinese hamster ovary (CHO)-K1 cell line.</title>
        <authorList>
            <person name="Xu X."/>
            <person name="Nagarajan H."/>
            <person name="Lewis N.E."/>
            <person name="Pan S."/>
            <person name="Cai Z."/>
            <person name="Liu X."/>
            <person name="Chen W."/>
            <person name="Xie M."/>
            <person name="Wang W."/>
            <person name="Hammond S."/>
            <person name="Andersen M.R."/>
            <person name="Neff N."/>
            <person name="Passarelli B."/>
            <person name="Koh W."/>
            <person name="Fan H.C."/>
            <person name="Wang J."/>
            <person name="Gui Y."/>
            <person name="Lee K.H."/>
            <person name="Betenbaugh M.J."/>
            <person name="Quake S.R."/>
            <person name="Famili I."/>
            <person name="Palsson B.O."/>
            <person name="Wang J."/>
        </authorList>
    </citation>
    <scope>NUCLEOTIDE SEQUENCE [LARGE SCALE GENOMIC DNA]</scope>
    <source>
        <strain evidence="4">CHO K1 cell line</strain>
    </source>
</reference>
<feature type="compositionally biased region" description="Polar residues" evidence="2">
    <location>
        <begin position="111"/>
        <end position="121"/>
    </location>
</feature>
<feature type="compositionally biased region" description="Gly residues" evidence="2">
    <location>
        <begin position="150"/>
        <end position="160"/>
    </location>
</feature>
<feature type="compositionally biased region" description="Basic residues" evidence="2">
    <location>
        <begin position="318"/>
        <end position="328"/>
    </location>
</feature>
<sequence length="525" mass="55411">MDSAQEASVPEDGFYVEGGDQTKSLSPAPGPDESSDGEGSLLAPNAGDFPLVSQLEASESTSVVLWAGGCWPESPVPGEDENPDSPVEDKVVGLDFLSPTSVDTVAIGQPVSTLESPQVGEQASPEGICVEPEPEMEPGPSRRGLQASGSGYGSGSGSGSGSEEAKSASATSLFPKGLEHSRAWVTPRKNPAGRGVMGEDPHLSIPEPELPEELNEMQMMRVTICLKDGVQSKTCGPAETPEVARPTNVQNRDSLIRMSSSLLTSTTRGLAPSLERQASKELEGFSSKKKAGGALWGKGAAKPSYPDAPVASVLPKASPRKKMTPKKKPLWDASTVTLGRAFHQWGQRLKSAPAEPATFPPISGVGLPGRSNKCSLLPLRPKQCKNFYTGKRSGAKRTRDLQVAAKEDTELARDPCSQGAFSTHRAEAPSQSGHQEFSSGDISSRSLQDPANSPSSTLSQKGAPRRPAPSGDQELPLGSSPPDPEVQHGIPCCPRCPELQKEIENLKKQLWALQAVNEKFQALSS</sequence>